<name>A0A8J8T7X7_HALGN</name>
<evidence type="ECO:0000256" key="1">
    <source>
        <dbReference type="ARBA" id="ARBA00004477"/>
    </source>
</evidence>
<dbReference type="PANTHER" id="PTHR10705">
    <property type="entry name" value="DOLICHYL-DIPHOSPHOOLIGOSACCHARIDE--PROTEIN GLYCOSYLTRANSFERASE SUBUNIT DAD1"/>
    <property type="match status" value="1"/>
</dbReference>
<evidence type="ECO:0000256" key="3">
    <source>
        <dbReference type="ARBA" id="ARBA00009386"/>
    </source>
</evidence>
<dbReference type="InterPro" id="IPR003038">
    <property type="entry name" value="DAD/Ost2"/>
</dbReference>
<dbReference type="GO" id="GO:0008250">
    <property type="term" value="C:oligosaccharyltransferase complex"/>
    <property type="evidence" value="ECO:0007669"/>
    <property type="project" value="InterPro"/>
</dbReference>
<organism evidence="9 10">
    <name type="scientific">Halteria grandinella</name>
    <dbReference type="NCBI Taxonomy" id="5974"/>
    <lineage>
        <taxon>Eukaryota</taxon>
        <taxon>Sar</taxon>
        <taxon>Alveolata</taxon>
        <taxon>Ciliophora</taxon>
        <taxon>Intramacronucleata</taxon>
        <taxon>Spirotrichea</taxon>
        <taxon>Stichotrichia</taxon>
        <taxon>Sporadotrichida</taxon>
        <taxon>Halteriidae</taxon>
        <taxon>Halteria</taxon>
    </lineage>
</organism>
<comment type="pathway">
    <text evidence="2 8">Protein modification; protein glycosylation.</text>
</comment>
<protein>
    <recommendedName>
        <fullName evidence="8">Dolichyl-diphosphooligosaccharide--protein glycosyltransferase subunit OST2</fullName>
        <shortName evidence="8">Oligosaccharyl transferase subunit OST2</shortName>
    </recommendedName>
</protein>
<evidence type="ECO:0000256" key="5">
    <source>
        <dbReference type="ARBA" id="ARBA00022824"/>
    </source>
</evidence>
<dbReference type="Pfam" id="PF02109">
    <property type="entry name" value="DAD"/>
    <property type="match status" value="1"/>
</dbReference>
<sequence length="122" mass="13429">MGVNLSDVNQLLPNLKSAATRITGDYKQQTHPKLKMLDALIIFSLVSFIAQIVYANLIVRSRDPFNSYLAGVFCSLGQFALAASLRVQLSDSAFQDYSNKKAIAEFILGTFLLYLCCLCLVG</sequence>
<keyword evidence="5 8" id="KW-0256">Endoplasmic reticulum</keyword>
<dbReference type="GO" id="GO:0006487">
    <property type="term" value="P:protein N-linked glycosylation"/>
    <property type="evidence" value="ECO:0007669"/>
    <property type="project" value="TreeGrafter"/>
</dbReference>
<dbReference type="OrthoDB" id="445566at2759"/>
<evidence type="ECO:0000256" key="2">
    <source>
        <dbReference type="ARBA" id="ARBA00004922"/>
    </source>
</evidence>
<keyword evidence="4 8" id="KW-0812">Transmembrane</keyword>
<comment type="caution">
    <text evidence="9">The sequence shown here is derived from an EMBL/GenBank/DDBJ whole genome shotgun (WGS) entry which is preliminary data.</text>
</comment>
<dbReference type="UniPathway" id="UPA00378"/>
<dbReference type="Proteomes" id="UP000785679">
    <property type="component" value="Unassembled WGS sequence"/>
</dbReference>
<proteinExistence type="inferred from homology"/>
<comment type="subunit">
    <text evidence="8">Component of the oligosaccharyltransferase (OST) complex.</text>
</comment>
<comment type="similarity">
    <text evidence="3 8">Belongs to the DAD/OST2 family.</text>
</comment>
<feature type="transmembrane region" description="Helical" evidence="8">
    <location>
        <begin position="65"/>
        <end position="83"/>
    </location>
</feature>
<evidence type="ECO:0000313" key="9">
    <source>
        <dbReference type="EMBL" id="TNV84965.1"/>
    </source>
</evidence>
<dbReference type="AlphaFoldDB" id="A0A8J8T7X7"/>
<feature type="transmembrane region" description="Helical" evidence="8">
    <location>
        <begin position="103"/>
        <end position="121"/>
    </location>
</feature>
<reference evidence="9" key="1">
    <citation type="submission" date="2019-06" db="EMBL/GenBank/DDBJ databases">
        <authorList>
            <person name="Zheng W."/>
        </authorList>
    </citation>
    <scope>NUCLEOTIDE SEQUENCE</scope>
    <source>
        <strain evidence="9">QDHG01</strain>
    </source>
</reference>
<feature type="transmembrane region" description="Helical" evidence="8">
    <location>
        <begin position="39"/>
        <end position="58"/>
    </location>
</feature>
<keyword evidence="10" id="KW-1185">Reference proteome</keyword>
<comment type="function">
    <text evidence="8">Subunit of the oligosaccharyl transferase (OST) complex that catalyzes the initial transfer of a defined glycan (Glc(3)Man(9)GlcNAc(2) in eukaryotes) from the lipid carrier dolichol-pyrophosphate to an asparagine residue within an Asn-X-Ser/Thr consensus motif in nascent polypeptide chains, the first step in protein N-glycosylation. N-glycosylation occurs cotranslationally and the complex associates with the Sec61 complex at the channel-forming translocon complex that mediates protein translocation across the endoplasmic reticulum (ER). All subunits are required for a maximal enzyme activity.</text>
</comment>
<dbReference type="EMBL" id="RRYP01002273">
    <property type="protein sequence ID" value="TNV84965.1"/>
    <property type="molecule type" value="Genomic_DNA"/>
</dbReference>
<evidence type="ECO:0000256" key="8">
    <source>
        <dbReference type="RuleBase" id="RU361136"/>
    </source>
</evidence>
<dbReference type="PANTHER" id="PTHR10705:SF0">
    <property type="entry name" value="DOLICHYL-DIPHOSPHOOLIGOSACCHARIDE--PROTEIN GLYCOSYLTRANSFERASE SUBUNIT DAD1"/>
    <property type="match status" value="1"/>
</dbReference>
<keyword evidence="6 8" id="KW-1133">Transmembrane helix</keyword>
<comment type="subcellular location">
    <subcellularLocation>
        <location evidence="1 8">Endoplasmic reticulum membrane</location>
        <topology evidence="1 8">Multi-pass membrane protein</topology>
    </subcellularLocation>
</comment>
<evidence type="ECO:0000256" key="6">
    <source>
        <dbReference type="ARBA" id="ARBA00022989"/>
    </source>
</evidence>
<accession>A0A8J8T7X7</accession>
<evidence type="ECO:0000313" key="10">
    <source>
        <dbReference type="Proteomes" id="UP000785679"/>
    </source>
</evidence>
<evidence type="ECO:0000256" key="7">
    <source>
        <dbReference type="ARBA" id="ARBA00023136"/>
    </source>
</evidence>
<gene>
    <name evidence="9" type="ORF">FGO68_gene17263</name>
</gene>
<evidence type="ECO:0000256" key="4">
    <source>
        <dbReference type="ARBA" id="ARBA00022692"/>
    </source>
</evidence>
<keyword evidence="7 8" id="KW-0472">Membrane</keyword>